<protein>
    <submittedName>
        <fullName evidence="1">Uncharacterized protein</fullName>
    </submittedName>
</protein>
<comment type="caution">
    <text evidence="1">The sequence shown here is derived from an EMBL/GenBank/DDBJ whole genome shotgun (WGS) entry which is preliminary data.</text>
</comment>
<accession>A0ABS1DFX2</accession>
<dbReference type="Proteomes" id="UP001296873">
    <property type="component" value="Unassembled WGS sequence"/>
</dbReference>
<reference evidence="1 2" key="1">
    <citation type="journal article" date="2020" name="Microorganisms">
        <title>Osmotic Adaptation and Compatible Solute Biosynthesis of Phototrophic Bacteria as Revealed from Genome Analyses.</title>
        <authorList>
            <person name="Imhoff J.F."/>
            <person name="Rahn T."/>
            <person name="Kunzel S."/>
            <person name="Keller A."/>
            <person name="Neulinger S.C."/>
        </authorList>
    </citation>
    <scope>NUCLEOTIDE SEQUENCE [LARGE SCALE GENOMIC DNA]</scope>
    <source>
        <strain evidence="1 2">DSM 9895</strain>
    </source>
</reference>
<organism evidence="1 2">
    <name type="scientific">Rhodovibrio sodomensis</name>
    <dbReference type="NCBI Taxonomy" id="1088"/>
    <lineage>
        <taxon>Bacteria</taxon>
        <taxon>Pseudomonadati</taxon>
        <taxon>Pseudomonadota</taxon>
        <taxon>Alphaproteobacteria</taxon>
        <taxon>Rhodospirillales</taxon>
        <taxon>Rhodovibrionaceae</taxon>
        <taxon>Rhodovibrio</taxon>
    </lineage>
</organism>
<sequence length="76" mass="8498">MDPTVLVGASQSRAVILSDPERDWRAAAQQHCADHGRTAELRSVQQPDPAPYTVRRYLGARDMGPNKLYYVDCVEP</sequence>
<evidence type="ECO:0000313" key="1">
    <source>
        <dbReference type="EMBL" id="MBK1669002.1"/>
    </source>
</evidence>
<dbReference type="EMBL" id="NRRL01000035">
    <property type="protein sequence ID" value="MBK1669002.1"/>
    <property type="molecule type" value="Genomic_DNA"/>
</dbReference>
<keyword evidence="2" id="KW-1185">Reference proteome</keyword>
<name>A0ABS1DFX2_9PROT</name>
<evidence type="ECO:0000313" key="2">
    <source>
        <dbReference type="Proteomes" id="UP001296873"/>
    </source>
</evidence>
<gene>
    <name evidence="1" type="ORF">CKO28_13270</name>
</gene>
<dbReference type="RefSeq" id="WP_200341324.1">
    <property type="nucleotide sequence ID" value="NZ_NRRL01000035.1"/>
</dbReference>
<proteinExistence type="predicted"/>